<keyword evidence="2" id="KW-1185">Reference proteome</keyword>
<sequence>MIVKSLRGKQFYSQEGRKLKVAVLVPKKLMGGPASQYSYNEFSMRMLHRQYYMYNSHKNNFKYPIEIKFLMEGKSNKWLEEESNQWGDLIFHAKEKKIVSEIDKLLDDESFGLVISDMFSFVTWENDRLSNTSHSMCTNLTTCGAAGTYIPNLKGCYGELLDLQPKKEVSFMKEFGNFTEFAQNFVNKSPLNLLPPFFLKNTEERRVAPLLIEPNICKVRAAQNIENYQIPKTRTIEQP</sequence>
<organism evidence="1">
    <name type="scientific">Oikopleura dioica</name>
    <name type="common">Tunicate</name>
    <dbReference type="NCBI Taxonomy" id="34765"/>
    <lineage>
        <taxon>Eukaryota</taxon>
        <taxon>Metazoa</taxon>
        <taxon>Chordata</taxon>
        <taxon>Tunicata</taxon>
        <taxon>Appendicularia</taxon>
        <taxon>Copelata</taxon>
        <taxon>Oikopleuridae</taxon>
        <taxon>Oikopleura</taxon>
    </lineage>
</organism>
<name>E4XZ77_OIKDI</name>
<dbReference type="OrthoDB" id="10445585at2759"/>
<dbReference type="EMBL" id="FN653384">
    <property type="protein sequence ID" value="CBY14939.1"/>
    <property type="molecule type" value="Genomic_DNA"/>
</dbReference>
<dbReference type="AlphaFoldDB" id="E4XZ77"/>
<evidence type="ECO:0000313" key="2">
    <source>
        <dbReference type="Proteomes" id="UP000001307"/>
    </source>
</evidence>
<gene>
    <name evidence="1" type="ORF">GSOID_T00010034001</name>
</gene>
<reference evidence="1" key="1">
    <citation type="journal article" date="2010" name="Science">
        <title>Plasticity of animal genome architecture unmasked by rapid evolution of a pelagic tunicate.</title>
        <authorList>
            <person name="Denoeud F."/>
            <person name="Henriet S."/>
            <person name="Mungpakdee S."/>
            <person name="Aury J.M."/>
            <person name="Da Silva C."/>
            <person name="Brinkmann H."/>
            <person name="Mikhaleva J."/>
            <person name="Olsen L.C."/>
            <person name="Jubin C."/>
            <person name="Canestro C."/>
            <person name="Bouquet J.M."/>
            <person name="Danks G."/>
            <person name="Poulain J."/>
            <person name="Campsteijn C."/>
            <person name="Adamski M."/>
            <person name="Cross I."/>
            <person name="Yadetie F."/>
            <person name="Muffato M."/>
            <person name="Louis A."/>
            <person name="Butcher S."/>
            <person name="Tsagkogeorga G."/>
            <person name="Konrad A."/>
            <person name="Singh S."/>
            <person name="Jensen M.F."/>
            <person name="Cong E.H."/>
            <person name="Eikeseth-Otteraa H."/>
            <person name="Noel B."/>
            <person name="Anthouard V."/>
            <person name="Porcel B.M."/>
            <person name="Kachouri-Lafond R."/>
            <person name="Nishino A."/>
            <person name="Ugolini M."/>
            <person name="Chourrout P."/>
            <person name="Nishida H."/>
            <person name="Aasland R."/>
            <person name="Huzurbazar S."/>
            <person name="Westhof E."/>
            <person name="Delsuc F."/>
            <person name="Lehrach H."/>
            <person name="Reinhardt R."/>
            <person name="Weissenbach J."/>
            <person name="Roy S.W."/>
            <person name="Artiguenave F."/>
            <person name="Postlethwait J.H."/>
            <person name="Manak J.R."/>
            <person name="Thompson E.M."/>
            <person name="Jaillon O."/>
            <person name="Du Pasquier L."/>
            <person name="Boudinot P."/>
            <person name="Liberles D.A."/>
            <person name="Volff J.N."/>
            <person name="Philippe H."/>
            <person name="Lenhard B."/>
            <person name="Roest Crollius H."/>
            <person name="Wincker P."/>
            <person name="Chourrout D."/>
        </authorList>
    </citation>
    <scope>NUCLEOTIDE SEQUENCE [LARGE SCALE GENOMIC DNA]</scope>
</reference>
<protein>
    <submittedName>
        <fullName evidence="1">Uncharacterized protein</fullName>
    </submittedName>
</protein>
<accession>E4XZ77</accession>
<evidence type="ECO:0000313" key="1">
    <source>
        <dbReference type="EMBL" id="CBY14939.1"/>
    </source>
</evidence>
<dbReference type="Proteomes" id="UP000001307">
    <property type="component" value="Unassembled WGS sequence"/>
</dbReference>
<dbReference type="InParanoid" id="E4XZ77"/>
<proteinExistence type="predicted"/>